<sequence length="81" mass="9403">MFVWNNGTITSALFTHSIYDRTSLVKKLLECWLSLLTSFQSYKSSDCLKFIYRKTTRIIRMPFAVLEGHCNLLIFDPFSSG</sequence>
<proteinExistence type="predicted"/>
<dbReference type="AlphaFoldDB" id="A0A915JC60"/>
<dbReference type="WBParaSite" id="nRc.2.0.1.t24064-RA">
    <property type="protein sequence ID" value="nRc.2.0.1.t24064-RA"/>
    <property type="gene ID" value="nRc.2.0.1.g24064"/>
</dbReference>
<evidence type="ECO:0000313" key="1">
    <source>
        <dbReference type="Proteomes" id="UP000887565"/>
    </source>
</evidence>
<evidence type="ECO:0000313" key="2">
    <source>
        <dbReference type="WBParaSite" id="nRc.2.0.1.t24064-RA"/>
    </source>
</evidence>
<dbReference type="Proteomes" id="UP000887565">
    <property type="component" value="Unplaced"/>
</dbReference>
<organism evidence="1 2">
    <name type="scientific">Romanomermis culicivorax</name>
    <name type="common">Nematode worm</name>
    <dbReference type="NCBI Taxonomy" id="13658"/>
    <lineage>
        <taxon>Eukaryota</taxon>
        <taxon>Metazoa</taxon>
        <taxon>Ecdysozoa</taxon>
        <taxon>Nematoda</taxon>
        <taxon>Enoplea</taxon>
        <taxon>Dorylaimia</taxon>
        <taxon>Mermithida</taxon>
        <taxon>Mermithoidea</taxon>
        <taxon>Mermithidae</taxon>
        <taxon>Romanomermis</taxon>
    </lineage>
</organism>
<keyword evidence="1" id="KW-1185">Reference proteome</keyword>
<reference evidence="2" key="1">
    <citation type="submission" date="2022-11" db="UniProtKB">
        <authorList>
            <consortium name="WormBaseParasite"/>
        </authorList>
    </citation>
    <scope>IDENTIFICATION</scope>
</reference>
<accession>A0A915JC60</accession>
<name>A0A915JC60_ROMCU</name>
<protein>
    <submittedName>
        <fullName evidence="2">Ovule protein</fullName>
    </submittedName>
</protein>